<dbReference type="RefSeq" id="XP_070863275.1">
    <property type="nucleotide sequence ID" value="XM_071013838.1"/>
</dbReference>
<organism evidence="1 2">
    <name type="scientific">Remersonia thermophila</name>
    <dbReference type="NCBI Taxonomy" id="72144"/>
    <lineage>
        <taxon>Eukaryota</taxon>
        <taxon>Fungi</taxon>
        <taxon>Dikarya</taxon>
        <taxon>Ascomycota</taxon>
        <taxon>Pezizomycotina</taxon>
        <taxon>Sordariomycetes</taxon>
        <taxon>Sordariomycetidae</taxon>
        <taxon>Sordariales</taxon>
        <taxon>Sordariales incertae sedis</taxon>
        <taxon>Remersonia</taxon>
    </lineage>
</organism>
<sequence length="111" mass="13616">MCYFDHQLWPCGWWRWGSFREQCNKEYRTGETCGLKLIYNTYLEPHPCSKCETMDKKARRIAKMSDDIARWRYEGNRIATIEKTQREIAELNDQIEQLWREHEKRKMSISY</sequence>
<dbReference type="Proteomes" id="UP001600064">
    <property type="component" value="Unassembled WGS sequence"/>
</dbReference>
<comment type="caution">
    <text evidence="1">The sequence shown here is derived from an EMBL/GenBank/DDBJ whole genome shotgun (WGS) entry which is preliminary data.</text>
</comment>
<evidence type="ECO:0000313" key="1">
    <source>
        <dbReference type="EMBL" id="KAL2264548.1"/>
    </source>
</evidence>
<reference evidence="1 2" key="1">
    <citation type="journal article" date="2024" name="Commun. Biol.">
        <title>Comparative genomic analysis of thermophilic fungi reveals convergent evolutionary adaptations and gene losses.</title>
        <authorList>
            <person name="Steindorff A.S."/>
            <person name="Aguilar-Pontes M.V."/>
            <person name="Robinson A.J."/>
            <person name="Andreopoulos B."/>
            <person name="LaButti K."/>
            <person name="Kuo A."/>
            <person name="Mondo S."/>
            <person name="Riley R."/>
            <person name="Otillar R."/>
            <person name="Haridas S."/>
            <person name="Lipzen A."/>
            <person name="Grimwood J."/>
            <person name="Schmutz J."/>
            <person name="Clum A."/>
            <person name="Reid I.D."/>
            <person name="Moisan M.C."/>
            <person name="Butler G."/>
            <person name="Nguyen T.T.M."/>
            <person name="Dewar K."/>
            <person name="Conant G."/>
            <person name="Drula E."/>
            <person name="Henrissat B."/>
            <person name="Hansel C."/>
            <person name="Singer S."/>
            <person name="Hutchinson M.I."/>
            <person name="de Vries R.P."/>
            <person name="Natvig D.O."/>
            <person name="Powell A.J."/>
            <person name="Tsang A."/>
            <person name="Grigoriev I.V."/>
        </authorList>
    </citation>
    <scope>NUCLEOTIDE SEQUENCE [LARGE SCALE GENOMIC DNA]</scope>
    <source>
        <strain evidence="1 2">ATCC 22073</strain>
    </source>
</reference>
<accession>A0ABR4D2E5</accession>
<dbReference type="EMBL" id="JAZGUE010000007">
    <property type="protein sequence ID" value="KAL2264548.1"/>
    <property type="molecule type" value="Genomic_DNA"/>
</dbReference>
<protein>
    <submittedName>
        <fullName evidence="1">Uncharacterized protein</fullName>
    </submittedName>
</protein>
<name>A0ABR4D2E5_9PEZI</name>
<evidence type="ECO:0000313" key="2">
    <source>
        <dbReference type="Proteomes" id="UP001600064"/>
    </source>
</evidence>
<proteinExistence type="predicted"/>
<dbReference type="GeneID" id="98128482"/>
<keyword evidence="2" id="KW-1185">Reference proteome</keyword>
<gene>
    <name evidence="1" type="ORF">VTJ83DRAFT_7058</name>
</gene>